<sequence length="104" mass="11939">MHTRRSTQLGSSVTGFKLSRRIIEWVRSMREYENSAWLSVWSLDGKIRIMAGELGGMRSLDMGYLGTGCWLIRKCPVYLAYGDFFVQAIVDERYCSEMATKLTV</sequence>
<reference evidence="1 2" key="1">
    <citation type="journal article" date="2021" name="Nat. Plants">
        <title>The Taxus genome provides insights into paclitaxel biosynthesis.</title>
        <authorList>
            <person name="Xiong X."/>
            <person name="Gou J."/>
            <person name="Liao Q."/>
            <person name="Li Y."/>
            <person name="Zhou Q."/>
            <person name="Bi G."/>
            <person name="Li C."/>
            <person name="Du R."/>
            <person name="Wang X."/>
            <person name="Sun T."/>
            <person name="Guo L."/>
            <person name="Liang H."/>
            <person name="Lu P."/>
            <person name="Wu Y."/>
            <person name="Zhang Z."/>
            <person name="Ro D.K."/>
            <person name="Shang Y."/>
            <person name="Huang S."/>
            <person name="Yan J."/>
        </authorList>
    </citation>
    <scope>NUCLEOTIDE SEQUENCE [LARGE SCALE GENOMIC DNA]</scope>
    <source>
        <strain evidence="1">Ta-2019</strain>
    </source>
</reference>
<proteinExistence type="predicted"/>
<dbReference type="Proteomes" id="UP000824469">
    <property type="component" value="Unassembled WGS sequence"/>
</dbReference>
<dbReference type="AlphaFoldDB" id="A0AA38FTN0"/>
<evidence type="ECO:0000313" key="1">
    <source>
        <dbReference type="EMBL" id="KAH9310376.1"/>
    </source>
</evidence>
<keyword evidence="2" id="KW-1185">Reference proteome</keyword>
<name>A0AA38FTN0_TAXCH</name>
<comment type="caution">
    <text evidence="1">The sequence shown here is derived from an EMBL/GenBank/DDBJ whole genome shotgun (WGS) entry which is preliminary data.</text>
</comment>
<dbReference type="EMBL" id="JAHRHJ020000006">
    <property type="protein sequence ID" value="KAH9310376.1"/>
    <property type="molecule type" value="Genomic_DNA"/>
</dbReference>
<protein>
    <submittedName>
        <fullName evidence="1">Uncharacterized protein</fullName>
    </submittedName>
</protein>
<organism evidence="1 2">
    <name type="scientific">Taxus chinensis</name>
    <name type="common">Chinese yew</name>
    <name type="synonym">Taxus wallichiana var. chinensis</name>
    <dbReference type="NCBI Taxonomy" id="29808"/>
    <lineage>
        <taxon>Eukaryota</taxon>
        <taxon>Viridiplantae</taxon>
        <taxon>Streptophyta</taxon>
        <taxon>Embryophyta</taxon>
        <taxon>Tracheophyta</taxon>
        <taxon>Spermatophyta</taxon>
        <taxon>Pinopsida</taxon>
        <taxon>Pinidae</taxon>
        <taxon>Conifers II</taxon>
        <taxon>Cupressales</taxon>
        <taxon>Taxaceae</taxon>
        <taxon>Taxus</taxon>
    </lineage>
</organism>
<accession>A0AA38FTN0</accession>
<evidence type="ECO:0000313" key="2">
    <source>
        <dbReference type="Proteomes" id="UP000824469"/>
    </source>
</evidence>
<gene>
    <name evidence="1" type="ORF">KI387_025411</name>
</gene>